<dbReference type="PANTHER" id="PTHR33935">
    <property type="entry name" value="OS10G0148100 PROTEIN"/>
    <property type="match status" value="1"/>
</dbReference>
<dbReference type="AlphaFoldDB" id="A0A834YAV1"/>
<evidence type="ECO:0000313" key="4">
    <source>
        <dbReference type="Proteomes" id="UP000655225"/>
    </source>
</evidence>
<feature type="signal peptide" evidence="2">
    <location>
        <begin position="1"/>
        <end position="23"/>
    </location>
</feature>
<dbReference type="OrthoDB" id="692967at2759"/>
<gene>
    <name evidence="3" type="ORF">HHK36_031209</name>
</gene>
<dbReference type="EMBL" id="JABCRI010000024">
    <property type="protein sequence ID" value="KAF8377824.1"/>
    <property type="molecule type" value="Genomic_DNA"/>
</dbReference>
<evidence type="ECO:0000256" key="1">
    <source>
        <dbReference type="SAM" id="MobiDB-lite"/>
    </source>
</evidence>
<accession>A0A834YAV1</accession>
<protein>
    <recommendedName>
        <fullName evidence="5">Proline-rich protein 4</fullName>
    </recommendedName>
</protein>
<dbReference type="Proteomes" id="UP000655225">
    <property type="component" value="Unassembled WGS sequence"/>
</dbReference>
<keyword evidence="2" id="KW-0732">Signal</keyword>
<proteinExistence type="predicted"/>
<feature type="chain" id="PRO_5032520764" description="Proline-rich protein 4" evidence="2">
    <location>
        <begin position="24"/>
        <end position="363"/>
    </location>
</feature>
<evidence type="ECO:0008006" key="5">
    <source>
        <dbReference type="Google" id="ProtNLM"/>
    </source>
</evidence>
<feature type="compositionally biased region" description="Pro residues" evidence="1">
    <location>
        <begin position="324"/>
        <end position="334"/>
    </location>
</feature>
<reference evidence="3 4" key="1">
    <citation type="submission" date="2020-04" db="EMBL/GenBank/DDBJ databases">
        <title>Plant Genome Project.</title>
        <authorList>
            <person name="Zhang R.-G."/>
        </authorList>
    </citation>
    <scope>NUCLEOTIDE SEQUENCE [LARGE SCALE GENOMIC DNA]</scope>
    <source>
        <strain evidence="3">YNK0</strain>
        <tissue evidence="3">Leaf</tissue>
    </source>
</reference>
<comment type="caution">
    <text evidence="3">The sequence shown here is derived from an EMBL/GenBank/DDBJ whole genome shotgun (WGS) entry which is preliminary data.</text>
</comment>
<dbReference type="PANTHER" id="PTHR33935:SF22">
    <property type="entry name" value="OS10G0149400 PROTEIN"/>
    <property type="match status" value="1"/>
</dbReference>
<sequence length="363" mass="40968">MLRRRALLGFWLSVLLVAGFCHCDDKSVEVVGIGECADCEQTNIKTIHAFSGLRVAIDCKVADGKFKTIGVGELDSEGKFKVKLPREIAKENGELKEECYAQLHSASSTPCPTHSGLETSKIIFKSKDNGKHTFGPAGKLAFSPITCTSAFLWPFFKYPPKVLPQLPPKPYYPPKVFPQLPPKPYYPPKVFPPLPPKPYYPPIYKKPLPPPIPIYKKPLPPPIPIYKKPPIPIYKKPLPPPIPIYKKPLLPPIPVYKKPLLPPIPVYKKPPHIPIYKPKPPIYKKPPHIPIYKPKPPIYKKPWPPIPKLPSLPKIPPIYKKPHPPFPKLPPIPKKPFFHKKPLPHLPKFPPISKIPPKVFSPP</sequence>
<keyword evidence="4" id="KW-1185">Reference proteome</keyword>
<organism evidence="3 4">
    <name type="scientific">Tetracentron sinense</name>
    <name type="common">Spur-leaf</name>
    <dbReference type="NCBI Taxonomy" id="13715"/>
    <lineage>
        <taxon>Eukaryota</taxon>
        <taxon>Viridiplantae</taxon>
        <taxon>Streptophyta</taxon>
        <taxon>Embryophyta</taxon>
        <taxon>Tracheophyta</taxon>
        <taxon>Spermatophyta</taxon>
        <taxon>Magnoliopsida</taxon>
        <taxon>Trochodendrales</taxon>
        <taxon>Trochodendraceae</taxon>
        <taxon>Tetracentron</taxon>
    </lineage>
</organism>
<feature type="compositionally biased region" description="Pro residues" evidence="1">
    <location>
        <begin position="344"/>
        <end position="363"/>
    </location>
</feature>
<dbReference type="Pfam" id="PF01190">
    <property type="entry name" value="Pollen_Ole_e_1"/>
    <property type="match status" value="1"/>
</dbReference>
<evidence type="ECO:0000313" key="3">
    <source>
        <dbReference type="EMBL" id="KAF8377824.1"/>
    </source>
</evidence>
<evidence type="ECO:0000256" key="2">
    <source>
        <dbReference type="SAM" id="SignalP"/>
    </source>
</evidence>
<feature type="region of interest" description="Disordered" evidence="1">
    <location>
        <begin position="322"/>
        <end position="363"/>
    </location>
</feature>
<dbReference type="OMA" id="YHPPRYE"/>
<name>A0A834YAV1_TETSI</name>